<proteinExistence type="inferred from homology"/>
<dbReference type="PANTHER" id="PTHR43163">
    <property type="entry name" value="DIPEPTIDE TRANSPORT SYSTEM PERMEASE PROTEIN DPPB-RELATED"/>
    <property type="match status" value="1"/>
</dbReference>
<keyword evidence="10" id="KW-1185">Reference proteome</keyword>
<accession>A0ABR7RJA8</accession>
<feature type="transmembrane region" description="Helical" evidence="7">
    <location>
        <begin position="140"/>
        <end position="165"/>
    </location>
</feature>
<keyword evidence="5 7" id="KW-1133">Transmembrane helix</keyword>
<dbReference type="RefSeq" id="WP_187783574.1">
    <property type="nucleotide sequence ID" value="NZ_JACTVA010000007.1"/>
</dbReference>
<evidence type="ECO:0000256" key="4">
    <source>
        <dbReference type="ARBA" id="ARBA00022692"/>
    </source>
</evidence>
<evidence type="ECO:0000259" key="8">
    <source>
        <dbReference type="PROSITE" id="PS50928"/>
    </source>
</evidence>
<dbReference type="PROSITE" id="PS50928">
    <property type="entry name" value="ABC_TM1"/>
    <property type="match status" value="1"/>
</dbReference>
<feature type="transmembrane region" description="Helical" evidence="7">
    <location>
        <begin position="177"/>
        <end position="195"/>
    </location>
</feature>
<dbReference type="PANTHER" id="PTHR43163:SF6">
    <property type="entry name" value="DIPEPTIDE TRANSPORT SYSTEM PERMEASE PROTEIN DPPB-RELATED"/>
    <property type="match status" value="1"/>
</dbReference>
<feature type="transmembrane region" description="Helical" evidence="7">
    <location>
        <begin position="239"/>
        <end position="266"/>
    </location>
</feature>
<feature type="transmembrane region" description="Helical" evidence="7">
    <location>
        <begin position="12"/>
        <end position="33"/>
    </location>
</feature>
<dbReference type="CDD" id="cd06261">
    <property type="entry name" value="TM_PBP2"/>
    <property type="match status" value="1"/>
</dbReference>
<dbReference type="InterPro" id="IPR000515">
    <property type="entry name" value="MetI-like"/>
</dbReference>
<dbReference type="Pfam" id="PF00528">
    <property type="entry name" value="BPD_transp_1"/>
    <property type="match status" value="1"/>
</dbReference>
<name>A0ABR7RJA8_9PROT</name>
<evidence type="ECO:0000313" key="9">
    <source>
        <dbReference type="EMBL" id="MBC9206396.1"/>
    </source>
</evidence>
<dbReference type="EMBL" id="JACTVA010000007">
    <property type="protein sequence ID" value="MBC9206396.1"/>
    <property type="molecule type" value="Genomic_DNA"/>
</dbReference>
<evidence type="ECO:0000256" key="6">
    <source>
        <dbReference type="ARBA" id="ARBA00023136"/>
    </source>
</evidence>
<feature type="transmembrane region" description="Helical" evidence="7">
    <location>
        <begin position="286"/>
        <end position="307"/>
    </location>
</feature>
<evidence type="ECO:0000256" key="7">
    <source>
        <dbReference type="RuleBase" id="RU363032"/>
    </source>
</evidence>
<keyword evidence="4 7" id="KW-0812">Transmembrane</keyword>
<reference evidence="9 10" key="1">
    <citation type="journal article" date="2013" name="Int. J. Syst. Evol. Microbiol.">
        <title>Roseomonas aerophila sp. nov., isolated from air.</title>
        <authorList>
            <person name="Kim S.J."/>
            <person name="Weon H.Y."/>
            <person name="Ahn J.H."/>
            <person name="Hong S.B."/>
            <person name="Seok S.J."/>
            <person name="Whang K.S."/>
            <person name="Kwon S.W."/>
        </authorList>
    </citation>
    <scope>NUCLEOTIDE SEQUENCE [LARGE SCALE GENOMIC DNA]</scope>
    <source>
        <strain evidence="9 10">NBRC 108923</strain>
    </source>
</reference>
<keyword evidence="6 7" id="KW-0472">Membrane</keyword>
<dbReference type="SUPFAM" id="SSF161098">
    <property type="entry name" value="MetI-like"/>
    <property type="match status" value="1"/>
</dbReference>
<dbReference type="Proteomes" id="UP000626026">
    <property type="component" value="Unassembled WGS sequence"/>
</dbReference>
<evidence type="ECO:0000313" key="10">
    <source>
        <dbReference type="Proteomes" id="UP000626026"/>
    </source>
</evidence>
<feature type="transmembrane region" description="Helical" evidence="7">
    <location>
        <begin position="107"/>
        <end position="128"/>
    </location>
</feature>
<evidence type="ECO:0000256" key="1">
    <source>
        <dbReference type="ARBA" id="ARBA00004651"/>
    </source>
</evidence>
<protein>
    <submittedName>
        <fullName evidence="9">ABC transporter permease</fullName>
    </submittedName>
</protein>
<dbReference type="PROSITE" id="PS51257">
    <property type="entry name" value="PROKAR_LIPOPROTEIN"/>
    <property type="match status" value="1"/>
</dbReference>
<comment type="similarity">
    <text evidence="7">Belongs to the binding-protein-dependent transport system permease family.</text>
</comment>
<evidence type="ECO:0000256" key="5">
    <source>
        <dbReference type="ARBA" id="ARBA00022989"/>
    </source>
</evidence>
<sequence length="316" mass="32976">MGELMRALGGRAVQALLVALLVGASCFLMVRLLPGDMAYRVAASRYGYDLVDSAAAEAVRQELGLDRPWLLQLGAWFADLARLDLGVSLASGEAVLDLLSVQLGHTLLLSVVALAFSLLLGPPLGVLTGLRPGGWLDGGALALAAALRAVPAFVIGIALMLVLAVEWDWLPVAGVGGWREVILPALTLALGLAAASSRVTRDAVAAVVASPYFAFARMKGLSDASAFRRHGLRNASIPVIAYLGLQLVTLIEGVVVVESLFAWPGIGHALVHAVLGRDIPMVQGTALLMGLLFVGLNAATDLACWALDPRRQGARA</sequence>
<evidence type="ECO:0000256" key="2">
    <source>
        <dbReference type="ARBA" id="ARBA00022448"/>
    </source>
</evidence>
<comment type="subcellular location">
    <subcellularLocation>
        <location evidence="1 7">Cell membrane</location>
        <topology evidence="1 7">Multi-pass membrane protein</topology>
    </subcellularLocation>
</comment>
<gene>
    <name evidence="9" type="ORF">IBL26_06075</name>
</gene>
<dbReference type="InterPro" id="IPR035906">
    <property type="entry name" value="MetI-like_sf"/>
</dbReference>
<organism evidence="9 10">
    <name type="scientific">Teichococcus aerophilus</name>
    <dbReference type="NCBI Taxonomy" id="1224513"/>
    <lineage>
        <taxon>Bacteria</taxon>
        <taxon>Pseudomonadati</taxon>
        <taxon>Pseudomonadota</taxon>
        <taxon>Alphaproteobacteria</taxon>
        <taxon>Acetobacterales</taxon>
        <taxon>Roseomonadaceae</taxon>
        <taxon>Roseomonas</taxon>
    </lineage>
</organism>
<feature type="domain" description="ABC transmembrane type-1" evidence="8">
    <location>
        <begin position="103"/>
        <end position="300"/>
    </location>
</feature>
<keyword evidence="2 7" id="KW-0813">Transport</keyword>
<evidence type="ECO:0000256" key="3">
    <source>
        <dbReference type="ARBA" id="ARBA00022475"/>
    </source>
</evidence>
<comment type="caution">
    <text evidence="9">The sequence shown here is derived from an EMBL/GenBank/DDBJ whole genome shotgun (WGS) entry which is preliminary data.</text>
</comment>
<dbReference type="Gene3D" id="1.10.3720.10">
    <property type="entry name" value="MetI-like"/>
    <property type="match status" value="1"/>
</dbReference>
<keyword evidence="3" id="KW-1003">Cell membrane</keyword>